<reference evidence="5" key="1">
    <citation type="submission" date="2025-08" db="UniProtKB">
        <authorList>
            <consortium name="RefSeq"/>
        </authorList>
    </citation>
    <scope>IDENTIFICATION</scope>
</reference>
<organism evidence="4 5">
    <name type="scientific">Drosophila suzukii</name>
    <name type="common">Spotted-wing drosophila fruit fly</name>
    <dbReference type="NCBI Taxonomy" id="28584"/>
    <lineage>
        <taxon>Eukaryota</taxon>
        <taxon>Metazoa</taxon>
        <taxon>Ecdysozoa</taxon>
        <taxon>Arthropoda</taxon>
        <taxon>Hexapoda</taxon>
        <taxon>Insecta</taxon>
        <taxon>Pterygota</taxon>
        <taxon>Neoptera</taxon>
        <taxon>Endopterygota</taxon>
        <taxon>Diptera</taxon>
        <taxon>Brachycera</taxon>
        <taxon>Muscomorpha</taxon>
        <taxon>Ephydroidea</taxon>
        <taxon>Drosophilidae</taxon>
        <taxon>Drosophila</taxon>
        <taxon>Sophophora</taxon>
    </lineage>
</organism>
<evidence type="ECO:0000256" key="1">
    <source>
        <dbReference type="ARBA" id="ARBA00006091"/>
    </source>
</evidence>
<dbReference type="GO" id="GO:0003676">
    <property type="term" value="F:nucleic acid binding"/>
    <property type="evidence" value="ECO:0007669"/>
    <property type="project" value="InterPro"/>
</dbReference>
<evidence type="ECO:0000256" key="2">
    <source>
        <dbReference type="ARBA" id="ARBA00022694"/>
    </source>
</evidence>
<gene>
    <name evidence="5" type="primary">Tsen15</name>
</gene>
<name>A0AB39Z5K8_DROSZ</name>
<proteinExistence type="inferred from homology"/>
<dbReference type="CTD" id="116461"/>
<dbReference type="RefSeq" id="XP_016928787.2">
    <property type="nucleotide sequence ID" value="XM_017073298.4"/>
</dbReference>
<evidence type="ECO:0000259" key="3">
    <source>
        <dbReference type="Pfam" id="PF09631"/>
    </source>
</evidence>
<dbReference type="GeneID" id="108009169"/>
<dbReference type="GO" id="GO:0006388">
    <property type="term" value="P:tRNA splicing, via endonucleolytic cleavage and ligation"/>
    <property type="evidence" value="ECO:0007669"/>
    <property type="project" value="InterPro"/>
</dbReference>
<evidence type="ECO:0000313" key="4">
    <source>
        <dbReference type="Proteomes" id="UP001652628"/>
    </source>
</evidence>
<accession>A0AB39Z5K8</accession>
<keyword evidence="2" id="KW-0819">tRNA processing</keyword>
<dbReference type="SUPFAM" id="SSF53032">
    <property type="entry name" value="tRNA-intron endonuclease catalytic domain-like"/>
    <property type="match status" value="1"/>
</dbReference>
<dbReference type="GO" id="GO:0005634">
    <property type="term" value="C:nucleus"/>
    <property type="evidence" value="ECO:0007669"/>
    <property type="project" value="UniProtKB-ARBA"/>
</dbReference>
<dbReference type="InterPro" id="IPR018593">
    <property type="entry name" value="tRNA-endonuc_su_Sen15"/>
</dbReference>
<keyword evidence="4" id="KW-1185">Reference proteome</keyword>
<dbReference type="Pfam" id="PF09631">
    <property type="entry name" value="Sen15"/>
    <property type="match status" value="1"/>
</dbReference>
<comment type="similarity">
    <text evidence="1">Belongs to the SEN15 family.</text>
</comment>
<dbReference type="AlphaFoldDB" id="A0AB39Z5K8"/>
<feature type="domain" description="tRNA-splicing endonuclease subunit Sen15" evidence="3">
    <location>
        <begin position="54"/>
        <end position="103"/>
    </location>
</feature>
<sequence length="112" mass="12877">MLDLDDFKTVCPDDLTAALGFQIYKDLRSEDQDADFKPIYDEDLKVFYLIKNDKAYVPVLHTKNINFGVLNALEEKLKELKIFLAIVDNTVNILYYQISEGLSDKPVNKNSI</sequence>
<dbReference type="Proteomes" id="UP001652628">
    <property type="component" value="Chromosome 2R"/>
</dbReference>
<dbReference type="InterPro" id="IPR011856">
    <property type="entry name" value="tRNA_endonuc-like_dom_sf"/>
</dbReference>
<dbReference type="InterPro" id="IPR036167">
    <property type="entry name" value="tRNA_intron_Endo_cat-like_sf"/>
</dbReference>
<evidence type="ECO:0000313" key="5">
    <source>
        <dbReference type="RefSeq" id="XP_016928787.2"/>
    </source>
</evidence>
<protein>
    <submittedName>
        <fullName evidence="5">Uncharacterized protein Tsen15</fullName>
    </submittedName>
</protein>
<dbReference type="Gene3D" id="3.40.1350.10">
    <property type="match status" value="1"/>
</dbReference>